<feature type="transmembrane region" description="Helical" evidence="12">
    <location>
        <begin position="169"/>
        <end position="190"/>
    </location>
</feature>
<dbReference type="PRINTS" id="PR00344">
    <property type="entry name" value="BCTRLSENSOR"/>
</dbReference>
<evidence type="ECO:0000313" key="15">
    <source>
        <dbReference type="Proteomes" id="UP000245086"/>
    </source>
</evidence>
<evidence type="ECO:0000256" key="10">
    <source>
        <dbReference type="ARBA" id="ARBA00023136"/>
    </source>
</evidence>
<dbReference type="InterPro" id="IPR050736">
    <property type="entry name" value="Sensor_HK_Regulatory"/>
</dbReference>
<dbReference type="EMBL" id="BFBR01000001">
    <property type="protein sequence ID" value="GBF56837.1"/>
    <property type="molecule type" value="Genomic_DNA"/>
</dbReference>
<dbReference type="SMART" id="SM00388">
    <property type="entry name" value="HisKA"/>
    <property type="match status" value="1"/>
</dbReference>
<dbReference type="InterPro" id="IPR003661">
    <property type="entry name" value="HisK_dim/P_dom"/>
</dbReference>
<evidence type="ECO:0000256" key="7">
    <source>
        <dbReference type="ARBA" id="ARBA00022777"/>
    </source>
</evidence>
<dbReference type="RefSeq" id="WP_108983685.1">
    <property type="nucleotide sequence ID" value="NZ_BFBR01000001.1"/>
</dbReference>
<dbReference type="PANTHER" id="PTHR43711">
    <property type="entry name" value="TWO-COMPONENT HISTIDINE KINASE"/>
    <property type="match status" value="1"/>
</dbReference>
<feature type="transmembrane region" description="Helical" evidence="12">
    <location>
        <begin position="120"/>
        <end position="139"/>
    </location>
</feature>
<dbReference type="GO" id="GO:0005524">
    <property type="term" value="F:ATP binding"/>
    <property type="evidence" value="ECO:0007669"/>
    <property type="project" value="UniProtKB-KW"/>
</dbReference>
<gene>
    <name evidence="14" type="primary">barA_2</name>
    <name evidence="14" type="ORF">PbB2_00494</name>
</gene>
<keyword evidence="9" id="KW-0902">Two-component regulatory system</keyword>
<evidence type="ECO:0000256" key="11">
    <source>
        <dbReference type="ARBA" id="ARBA00023306"/>
    </source>
</evidence>
<dbReference type="CDD" id="cd00082">
    <property type="entry name" value="HisKA"/>
    <property type="match status" value="1"/>
</dbReference>
<dbReference type="SUPFAM" id="SSF55874">
    <property type="entry name" value="ATPase domain of HSP90 chaperone/DNA topoisomerase II/histidine kinase"/>
    <property type="match status" value="1"/>
</dbReference>
<dbReference type="GO" id="GO:0016020">
    <property type="term" value="C:membrane"/>
    <property type="evidence" value="ECO:0007669"/>
    <property type="project" value="UniProtKB-SubCell"/>
</dbReference>
<keyword evidence="7 14" id="KW-0418">Kinase</keyword>
<dbReference type="GO" id="GO:0000155">
    <property type="term" value="F:phosphorelay sensor kinase activity"/>
    <property type="evidence" value="ECO:0007669"/>
    <property type="project" value="InterPro"/>
</dbReference>
<accession>A0A2P2E6Z7</accession>
<reference evidence="14" key="1">
    <citation type="journal article" date="2018" name="Genome Announc.">
        <title>Draft Genome Sequence of "Candidatus Phycosocius bacilliformis," an Alphaproteobacterial Ectosymbiont of the Hydrocarbon-Producing Green Alga Botryococcus braunii.</title>
        <authorList>
            <person name="Tanabe Y."/>
            <person name="Yamaguchi H."/>
            <person name="Watanabe M.M."/>
        </authorList>
    </citation>
    <scope>NUCLEOTIDE SEQUENCE [LARGE SCALE GENOMIC DNA]</scope>
    <source>
        <strain evidence="14">BOTRYCO-2</strain>
    </source>
</reference>
<dbReference type="Proteomes" id="UP000245086">
    <property type="component" value="Unassembled WGS sequence"/>
</dbReference>
<proteinExistence type="predicted"/>
<evidence type="ECO:0000256" key="9">
    <source>
        <dbReference type="ARBA" id="ARBA00023012"/>
    </source>
</evidence>
<evidence type="ECO:0000256" key="8">
    <source>
        <dbReference type="ARBA" id="ARBA00022840"/>
    </source>
</evidence>
<comment type="subcellular location">
    <subcellularLocation>
        <location evidence="2">Membrane</location>
    </subcellularLocation>
</comment>
<dbReference type="EC" id="2.7.13.3" evidence="3"/>
<dbReference type="InterPro" id="IPR036890">
    <property type="entry name" value="HATPase_C_sf"/>
</dbReference>
<dbReference type="Gene3D" id="3.30.565.10">
    <property type="entry name" value="Histidine kinase-like ATPase, C-terminal domain"/>
    <property type="match status" value="1"/>
</dbReference>
<dbReference type="Pfam" id="PF00512">
    <property type="entry name" value="HisKA"/>
    <property type="match status" value="1"/>
</dbReference>
<dbReference type="AlphaFoldDB" id="A0A2P2E6Z7"/>
<keyword evidence="4" id="KW-0597">Phosphoprotein</keyword>
<name>A0A2P2E6Z7_9PROT</name>
<protein>
    <recommendedName>
        <fullName evidence="3">histidine kinase</fullName>
        <ecNumber evidence="3">2.7.13.3</ecNumber>
    </recommendedName>
</protein>
<evidence type="ECO:0000256" key="3">
    <source>
        <dbReference type="ARBA" id="ARBA00012438"/>
    </source>
</evidence>
<dbReference type="PROSITE" id="PS50109">
    <property type="entry name" value="HIS_KIN"/>
    <property type="match status" value="1"/>
</dbReference>
<keyword evidence="6" id="KW-0547">Nucleotide-binding</keyword>
<organism evidence="14 15">
    <name type="scientific">Candidatus Phycosocius bacilliformis</name>
    <dbReference type="NCBI Taxonomy" id="1445552"/>
    <lineage>
        <taxon>Bacteria</taxon>
        <taxon>Pseudomonadati</taxon>
        <taxon>Pseudomonadota</taxon>
        <taxon>Alphaproteobacteria</taxon>
        <taxon>Caulobacterales</taxon>
        <taxon>Caulobacterales incertae sedis</taxon>
        <taxon>Candidatus Phycosocius</taxon>
    </lineage>
</organism>
<comment type="caution">
    <text evidence="14">The sequence shown here is derived from an EMBL/GenBank/DDBJ whole genome shotgun (WGS) entry which is preliminary data.</text>
</comment>
<feature type="transmembrane region" description="Helical" evidence="12">
    <location>
        <begin position="21"/>
        <end position="43"/>
    </location>
</feature>
<dbReference type="InterPro" id="IPR004358">
    <property type="entry name" value="Sig_transdc_His_kin-like_C"/>
</dbReference>
<dbReference type="OrthoDB" id="9801651at2"/>
<dbReference type="Pfam" id="PF02518">
    <property type="entry name" value="HATPase_c"/>
    <property type="match status" value="1"/>
</dbReference>
<evidence type="ECO:0000256" key="2">
    <source>
        <dbReference type="ARBA" id="ARBA00004370"/>
    </source>
</evidence>
<dbReference type="CDD" id="cd16922">
    <property type="entry name" value="HATPase_EvgS-ArcB-TorS-like"/>
    <property type="match status" value="1"/>
</dbReference>
<dbReference type="PANTHER" id="PTHR43711:SF31">
    <property type="entry name" value="HISTIDINE KINASE"/>
    <property type="match status" value="1"/>
</dbReference>
<sequence length="473" mass="51366">MSNRLLRRHHDYMTLVHCRDKAWGGHASTRILSILISAISVGVAVPGPWWIACVTAMSIGWGLETAFYRWLSSKIDNPDSLAIADLAWIKERTIWAITGLVVIYALPFLGLAIAPHPGPVLGLIFACGSLLVICGQHVLDRKMVYWTLPVIMIAAILCAYRLADGWVAYLLGFLAFLLGVNTVVLSGASVRSAEELIEAQGQALRLADELDERVVQRTRELEAAAKAAEEANKAKSRFLANMSHELRTPLNAVIGYAEMVGEDVRSGDMGSVASDIDKIRNAARHLLGLINEVLDISKMEANEQVCRPSQFDIRTLAQEALDAIIPQAAAQETNCHIVFAEGLHTQAYNDEGKLRQCLLNLLSNAVKFTSKGTITLACRTIGDRDEFIAFEVADTGVGIDPQDLSRIFMPFYQGDNSLTRTVEGTGLGLAISQRLARLMGGDLTAQSLPGEGSVFTLTIAQTIDASKTEAHAA</sequence>
<dbReference type="FunFam" id="3.30.565.10:FF:000010">
    <property type="entry name" value="Sensor histidine kinase RcsC"/>
    <property type="match status" value="1"/>
</dbReference>
<evidence type="ECO:0000256" key="12">
    <source>
        <dbReference type="SAM" id="Phobius"/>
    </source>
</evidence>
<dbReference type="SUPFAM" id="SSF47384">
    <property type="entry name" value="Homodimeric domain of signal transducing histidine kinase"/>
    <property type="match status" value="1"/>
</dbReference>
<evidence type="ECO:0000256" key="6">
    <source>
        <dbReference type="ARBA" id="ARBA00022741"/>
    </source>
</evidence>
<evidence type="ECO:0000256" key="4">
    <source>
        <dbReference type="ARBA" id="ARBA00022553"/>
    </source>
</evidence>
<keyword evidence="12" id="KW-1133">Transmembrane helix</keyword>
<feature type="domain" description="Histidine kinase" evidence="13">
    <location>
        <begin position="241"/>
        <end position="463"/>
    </location>
</feature>
<evidence type="ECO:0000259" key="13">
    <source>
        <dbReference type="PROSITE" id="PS50109"/>
    </source>
</evidence>
<dbReference type="InterPro" id="IPR005467">
    <property type="entry name" value="His_kinase_dom"/>
</dbReference>
<keyword evidence="5 14" id="KW-0808">Transferase</keyword>
<evidence type="ECO:0000313" key="14">
    <source>
        <dbReference type="EMBL" id="GBF56837.1"/>
    </source>
</evidence>
<keyword evidence="12" id="KW-0812">Transmembrane</keyword>
<evidence type="ECO:0000256" key="5">
    <source>
        <dbReference type="ARBA" id="ARBA00022679"/>
    </source>
</evidence>
<dbReference type="SMART" id="SM00387">
    <property type="entry name" value="HATPase_c"/>
    <property type="match status" value="1"/>
</dbReference>
<keyword evidence="10 12" id="KW-0472">Membrane</keyword>
<dbReference type="FunFam" id="1.10.287.130:FF:000038">
    <property type="entry name" value="Sensory transduction histidine kinase"/>
    <property type="match status" value="1"/>
</dbReference>
<evidence type="ECO:0000256" key="1">
    <source>
        <dbReference type="ARBA" id="ARBA00000085"/>
    </source>
</evidence>
<keyword evidence="8" id="KW-0067">ATP-binding</keyword>
<keyword evidence="11" id="KW-0131">Cell cycle</keyword>
<dbReference type="InterPro" id="IPR036097">
    <property type="entry name" value="HisK_dim/P_sf"/>
</dbReference>
<comment type="catalytic activity">
    <reaction evidence="1">
        <text>ATP + protein L-histidine = ADP + protein N-phospho-L-histidine.</text>
        <dbReference type="EC" id="2.7.13.3"/>
    </reaction>
</comment>
<dbReference type="InterPro" id="IPR003594">
    <property type="entry name" value="HATPase_dom"/>
</dbReference>
<dbReference type="Gene3D" id="1.10.287.130">
    <property type="match status" value="1"/>
</dbReference>
<feature type="transmembrane region" description="Helical" evidence="12">
    <location>
        <begin position="92"/>
        <end position="114"/>
    </location>
</feature>
<keyword evidence="15" id="KW-1185">Reference proteome</keyword>
<feature type="transmembrane region" description="Helical" evidence="12">
    <location>
        <begin position="144"/>
        <end position="163"/>
    </location>
</feature>